<dbReference type="InterPro" id="IPR036410">
    <property type="entry name" value="HSP_DnaJ_Cys-rich_dom_sf"/>
</dbReference>
<keyword evidence="1 6" id="KW-0479">Metal-binding</keyword>
<dbReference type="PANTHER" id="PTHR44145">
    <property type="entry name" value="DNAJ HOMOLOG SUBFAMILY A MEMBER 3, MITOCHONDRIAL"/>
    <property type="match status" value="1"/>
</dbReference>
<dbReference type="SUPFAM" id="SSF57938">
    <property type="entry name" value="DnaJ/Hsp40 cysteine-rich domain"/>
    <property type="match status" value="1"/>
</dbReference>
<feature type="domain" description="J" evidence="8">
    <location>
        <begin position="76"/>
        <end position="141"/>
    </location>
</feature>
<evidence type="ECO:0000256" key="6">
    <source>
        <dbReference type="PROSITE-ProRule" id="PRU00546"/>
    </source>
</evidence>
<dbReference type="GO" id="GO:0008270">
    <property type="term" value="F:zinc ion binding"/>
    <property type="evidence" value="ECO:0007669"/>
    <property type="project" value="UniProtKB-KW"/>
</dbReference>
<dbReference type="GO" id="GO:0007005">
    <property type="term" value="P:mitochondrion organization"/>
    <property type="evidence" value="ECO:0007669"/>
    <property type="project" value="TreeGrafter"/>
</dbReference>
<evidence type="ECO:0000259" key="8">
    <source>
        <dbReference type="PROSITE" id="PS50076"/>
    </source>
</evidence>
<feature type="zinc finger region" description="CR-type" evidence="6">
    <location>
        <begin position="226"/>
        <end position="304"/>
    </location>
</feature>
<dbReference type="InterPro" id="IPR001305">
    <property type="entry name" value="HSP_DnaJ_Cys-rich_dom"/>
</dbReference>
<dbReference type="SMART" id="SM00271">
    <property type="entry name" value="DnaJ"/>
    <property type="match status" value="1"/>
</dbReference>
<proteinExistence type="evidence at transcript level"/>
<protein>
    <submittedName>
        <fullName evidence="10">Protein tumorous imaginal discs</fullName>
    </submittedName>
</protein>
<accession>A0A7G9PJ31</accession>
<evidence type="ECO:0000256" key="5">
    <source>
        <dbReference type="ARBA" id="ARBA00023186"/>
    </source>
</evidence>
<dbReference type="SUPFAM" id="SSF49493">
    <property type="entry name" value="HSP40/DnaJ peptide-binding domain"/>
    <property type="match status" value="2"/>
</dbReference>
<dbReference type="EMBL" id="MT505750">
    <property type="protein sequence ID" value="QNN30814.1"/>
    <property type="molecule type" value="mRNA"/>
</dbReference>
<keyword evidence="2" id="KW-0677">Repeat</keyword>
<dbReference type="PANTHER" id="PTHR44145:SF3">
    <property type="entry name" value="DNAJ HOMOLOG SUBFAMILY A MEMBER 3, MITOCHONDRIAL"/>
    <property type="match status" value="1"/>
</dbReference>
<keyword evidence="5" id="KW-0143">Chaperone</keyword>
<sequence length="475" mass="52654">MAVTRILTKFLVIKPSIVNSSLIISKQSFSVLSKCACDSYWTQASRPKDATLRSSNSLGKHPRNQFHTSKSLLGKDYYDILGIPRNASPQEVKKAYYQLAKKYHPDQNKTDPNASKKFQEVSEAYEVLSDDTKRKQYDSWGQTSEEMDRQGRSSPGSQGPGRQGSYQTYGEWQFHSSIDPEELFRKIFGDRGPFSVSEEDFSRSHFGFGPAQEIILKLSFVQAARGCTREVKVNVVDPCPRCKGSKCELGYKPMMCPYCDGTGTVTMSKGPFVIRQTCGHCQGSRVFIGLKCVECAGKGKVVAKRIVKIPVPPGVADGQTVRMSVNDNELFITFKVDPSAYFRRERANVFTDAEISISQAVLGGTIRIEGIYEDHTIFIKPGTSSHQSIILPNKGLKKIDAIGYGDHTVQIKIKAPGSLTEKQKALIQAYAELEEDTPGHVQGVDATKGKEEKSMAGEDKESKSLLQRIKNSLFG</sequence>
<dbReference type="InterPro" id="IPR012724">
    <property type="entry name" value="DnaJ"/>
</dbReference>
<dbReference type="InterPro" id="IPR008971">
    <property type="entry name" value="HSP40/DnaJ_pept-bd"/>
</dbReference>
<dbReference type="GO" id="GO:0005739">
    <property type="term" value="C:mitochondrion"/>
    <property type="evidence" value="ECO:0007669"/>
    <property type="project" value="TreeGrafter"/>
</dbReference>
<dbReference type="GO" id="GO:0009408">
    <property type="term" value="P:response to heat"/>
    <property type="evidence" value="ECO:0007669"/>
    <property type="project" value="InterPro"/>
</dbReference>
<feature type="compositionally biased region" description="Basic and acidic residues" evidence="7">
    <location>
        <begin position="447"/>
        <end position="463"/>
    </location>
</feature>
<keyword evidence="3 6" id="KW-0863">Zinc-finger</keyword>
<dbReference type="Gene3D" id="2.60.260.20">
    <property type="entry name" value="Urease metallochaperone UreE, N-terminal domain"/>
    <property type="match status" value="2"/>
</dbReference>
<evidence type="ECO:0000256" key="3">
    <source>
        <dbReference type="ARBA" id="ARBA00022771"/>
    </source>
</evidence>
<dbReference type="GO" id="GO:0031072">
    <property type="term" value="F:heat shock protein binding"/>
    <property type="evidence" value="ECO:0007669"/>
    <property type="project" value="InterPro"/>
</dbReference>
<dbReference type="GO" id="GO:0043066">
    <property type="term" value="P:negative regulation of apoptotic process"/>
    <property type="evidence" value="ECO:0007669"/>
    <property type="project" value="TreeGrafter"/>
</dbReference>
<dbReference type="Pfam" id="PF01556">
    <property type="entry name" value="DnaJ_C"/>
    <property type="match status" value="1"/>
</dbReference>
<dbReference type="HAMAP" id="MF_01152">
    <property type="entry name" value="DnaJ"/>
    <property type="match status" value="1"/>
</dbReference>
<reference evidence="10" key="1">
    <citation type="journal article" date="2020" name="Front. Immunol.">
        <title>Proteomic Analyses of Whitefly-Begomovirus Interactions Reveal the Inhibitory Role of Tumorous Imaginal Discs in Viral Retention.</title>
        <authorList>
            <person name="Zhao J."/>
            <person name="Guo T."/>
            <person name="Lei T."/>
            <person name="Zhu J.C."/>
            <person name="Wang F."/>
            <person name="Wang X.W."/>
            <person name="Liu S.S."/>
        </authorList>
    </citation>
    <scope>NUCLEOTIDE SEQUENCE</scope>
</reference>
<evidence type="ECO:0000256" key="7">
    <source>
        <dbReference type="SAM" id="MobiDB-lite"/>
    </source>
</evidence>
<feature type="region of interest" description="Disordered" evidence="7">
    <location>
        <begin position="135"/>
        <end position="166"/>
    </location>
</feature>
<dbReference type="Pfam" id="PF00226">
    <property type="entry name" value="DnaJ"/>
    <property type="match status" value="1"/>
</dbReference>
<dbReference type="InterPro" id="IPR036869">
    <property type="entry name" value="J_dom_sf"/>
</dbReference>
<dbReference type="FunFam" id="1.10.287.110:FF:000075">
    <property type="entry name" value="Uncharacterized protein, isoform D"/>
    <property type="match status" value="1"/>
</dbReference>
<feature type="domain" description="CR-type" evidence="9">
    <location>
        <begin position="226"/>
        <end position="304"/>
    </location>
</feature>
<dbReference type="OrthoDB" id="10256793at2759"/>
<dbReference type="CDD" id="cd10747">
    <property type="entry name" value="DnaJ_C"/>
    <property type="match status" value="1"/>
</dbReference>
<name>A0A7G9PJ31_BEMTA</name>
<evidence type="ECO:0000256" key="2">
    <source>
        <dbReference type="ARBA" id="ARBA00022737"/>
    </source>
</evidence>
<evidence type="ECO:0000256" key="4">
    <source>
        <dbReference type="ARBA" id="ARBA00022833"/>
    </source>
</evidence>
<dbReference type="Gene3D" id="2.10.230.10">
    <property type="entry name" value="Heat shock protein DnaJ, cysteine-rich domain"/>
    <property type="match status" value="1"/>
</dbReference>
<dbReference type="PROSITE" id="PS00636">
    <property type="entry name" value="DNAJ_1"/>
    <property type="match status" value="1"/>
</dbReference>
<organism evidence="10">
    <name type="scientific">Bemisia tabaci</name>
    <name type="common">Sweetpotato whitefly</name>
    <name type="synonym">Aleurodes tabaci</name>
    <dbReference type="NCBI Taxonomy" id="7038"/>
    <lineage>
        <taxon>Eukaryota</taxon>
        <taxon>Metazoa</taxon>
        <taxon>Ecdysozoa</taxon>
        <taxon>Arthropoda</taxon>
        <taxon>Hexapoda</taxon>
        <taxon>Insecta</taxon>
        <taxon>Pterygota</taxon>
        <taxon>Neoptera</taxon>
        <taxon>Paraneoptera</taxon>
        <taxon>Hemiptera</taxon>
        <taxon>Sternorrhyncha</taxon>
        <taxon>Aleyrodoidea</taxon>
        <taxon>Aleyrodidae</taxon>
        <taxon>Aleyrodinae</taxon>
        <taxon>Bemisia</taxon>
    </lineage>
</organism>
<dbReference type="GO" id="GO:0006457">
    <property type="term" value="P:protein folding"/>
    <property type="evidence" value="ECO:0007669"/>
    <property type="project" value="InterPro"/>
</dbReference>
<dbReference type="PRINTS" id="PR00625">
    <property type="entry name" value="JDOMAIN"/>
</dbReference>
<dbReference type="KEGG" id="btab:109044354"/>
<keyword evidence="4 6" id="KW-0862">Zinc</keyword>
<evidence type="ECO:0000256" key="1">
    <source>
        <dbReference type="ARBA" id="ARBA00022723"/>
    </source>
</evidence>
<evidence type="ECO:0000259" key="9">
    <source>
        <dbReference type="PROSITE" id="PS51188"/>
    </source>
</evidence>
<dbReference type="Pfam" id="PF00684">
    <property type="entry name" value="DnaJ_CXXCXGXG"/>
    <property type="match status" value="1"/>
</dbReference>
<dbReference type="PROSITE" id="PS50076">
    <property type="entry name" value="DNAJ_2"/>
    <property type="match status" value="1"/>
</dbReference>
<dbReference type="CDD" id="cd06257">
    <property type="entry name" value="DnaJ"/>
    <property type="match status" value="1"/>
</dbReference>
<dbReference type="GO" id="GO:0051082">
    <property type="term" value="F:unfolded protein binding"/>
    <property type="evidence" value="ECO:0007669"/>
    <property type="project" value="InterPro"/>
</dbReference>
<dbReference type="PROSITE" id="PS51188">
    <property type="entry name" value="ZF_CR"/>
    <property type="match status" value="1"/>
</dbReference>
<dbReference type="InterPro" id="IPR051938">
    <property type="entry name" value="Apopto_cytoskel_mod"/>
</dbReference>
<dbReference type="AlphaFoldDB" id="A0A7G9PJ31"/>
<dbReference type="CDD" id="cd10719">
    <property type="entry name" value="DnaJ_zf"/>
    <property type="match status" value="1"/>
</dbReference>
<dbReference type="GeneID" id="109044354"/>
<evidence type="ECO:0000313" key="10">
    <source>
        <dbReference type="EMBL" id="QNN30814.1"/>
    </source>
</evidence>
<dbReference type="InterPro" id="IPR018253">
    <property type="entry name" value="DnaJ_domain_CS"/>
</dbReference>
<dbReference type="Gene3D" id="1.10.287.110">
    <property type="entry name" value="DnaJ domain"/>
    <property type="match status" value="1"/>
</dbReference>
<dbReference type="SUPFAM" id="SSF46565">
    <property type="entry name" value="Chaperone J-domain"/>
    <property type="match status" value="1"/>
</dbReference>
<dbReference type="FunFam" id="2.60.260.20:FF:000005">
    <property type="entry name" value="Chaperone protein dnaJ 1, mitochondrial"/>
    <property type="match status" value="1"/>
</dbReference>
<dbReference type="InterPro" id="IPR001623">
    <property type="entry name" value="DnaJ_domain"/>
</dbReference>
<dbReference type="InterPro" id="IPR002939">
    <property type="entry name" value="DnaJ_C"/>
</dbReference>
<dbReference type="GO" id="GO:0005524">
    <property type="term" value="F:ATP binding"/>
    <property type="evidence" value="ECO:0007669"/>
    <property type="project" value="InterPro"/>
</dbReference>
<feature type="region of interest" description="Disordered" evidence="7">
    <location>
        <begin position="437"/>
        <end position="463"/>
    </location>
</feature>